<reference evidence="3" key="1">
    <citation type="journal article" date="2020" name="mSystems">
        <title>Genome- and Community-Level Interaction Insights into Carbon Utilization and Element Cycling Functions of Hydrothermarchaeota in Hydrothermal Sediment.</title>
        <authorList>
            <person name="Zhou Z."/>
            <person name="Liu Y."/>
            <person name="Xu W."/>
            <person name="Pan J."/>
            <person name="Luo Z.H."/>
            <person name="Li M."/>
        </authorList>
    </citation>
    <scope>NUCLEOTIDE SEQUENCE [LARGE SCALE GENOMIC DNA]</scope>
    <source>
        <strain evidence="3">HyVt-527</strain>
    </source>
</reference>
<dbReference type="AlphaFoldDB" id="A0A7V5PPN3"/>
<dbReference type="PANTHER" id="PTHR31793:SF27">
    <property type="entry name" value="NOVEL THIOESTERASE SUPERFAMILY DOMAIN AND SAPOSIN A-TYPE DOMAIN CONTAINING PROTEIN (0610012H03RIK)"/>
    <property type="match status" value="1"/>
</dbReference>
<dbReference type="Gene3D" id="3.10.129.10">
    <property type="entry name" value="Hotdog Thioesterase"/>
    <property type="match status" value="1"/>
</dbReference>
<organism evidence="3">
    <name type="scientific">Caldithrix abyssi</name>
    <dbReference type="NCBI Taxonomy" id="187145"/>
    <lineage>
        <taxon>Bacteria</taxon>
        <taxon>Pseudomonadati</taxon>
        <taxon>Calditrichota</taxon>
        <taxon>Calditrichia</taxon>
        <taxon>Calditrichales</taxon>
        <taxon>Calditrichaceae</taxon>
        <taxon>Caldithrix</taxon>
    </lineage>
</organism>
<gene>
    <name evidence="3" type="ORF">ENJ89_07160</name>
</gene>
<dbReference type="SUPFAM" id="SSF54637">
    <property type="entry name" value="Thioesterase/thiol ester dehydrase-isomerase"/>
    <property type="match status" value="1"/>
</dbReference>
<evidence type="ECO:0000256" key="2">
    <source>
        <dbReference type="ARBA" id="ARBA00022801"/>
    </source>
</evidence>
<name>A0A7V5PPN3_CALAY</name>
<dbReference type="InterPro" id="IPR006684">
    <property type="entry name" value="YbgC/YbaW"/>
</dbReference>
<dbReference type="NCBIfam" id="TIGR00051">
    <property type="entry name" value="YbgC/FadM family acyl-CoA thioesterase"/>
    <property type="match status" value="1"/>
</dbReference>
<dbReference type="PANTHER" id="PTHR31793">
    <property type="entry name" value="4-HYDROXYBENZOYL-COA THIOESTERASE FAMILY MEMBER"/>
    <property type="match status" value="1"/>
</dbReference>
<evidence type="ECO:0000313" key="3">
    <source>
        <dbReference type="EMBL" id="HHJ52957.1"/>
    </source>
</evidence>
<comment type="similarity">
    <text evidence="1">Belongs to the 4-hydroxybenzoyl-CoA thioesterase family.</text>
</comment>
<protein>
    <submittedName>
        <fullName evidence="3">Acyl-CoA thioesterase</fullName>
    </submittedName>
</protein>
<sequence>MIYYETELTARTYECDLYGHVNNAAFLNYFEAARVEFLEYLGFTLSSLMKEGFLLPIVRIKIDYKKPVFAGEKLTVSVEWKKSGKSSSTFVQKVVKKNTDELASVAEVTWVVTDLNGKPISIPETLKKRVKERFGELPPENH</sequence>
<dbReference type="Pfam" id="PF13279">
    <property type="entry name" value="4HBT_2"/>
    <property type="match status" value="1"/>
</dbReference>
<dbReference type="InterPro" id="IPR029069">
    <property type="entry name" value="HotDog_dom_sf"/>
</dbReference>
<accession>A0A7V5PPN3</accession>
<dbReference type="GO" id="GO:0047617">
    <property type="term" value="F:fatty acyl-CoA hydrolase activity"/>
    <property type="evidence" value="ECO:0007669"/>
    <property type="project" value="TreeGrafter"/>
</dbReference>
<comment type="caution">
    <text evidence="3">The sequence shown here is derived from an EMBL/GenBank/DDBJ whole genome shotgun (WGS) entry which is preliminary data.</text>
</comment>
<dbReference type="EMBL" id="DROD01000475">
    <property type="protein sequence ID" value="HHJ52957.1"/>
    <property type="molecule type" value="Genomic_DNA"/>
</dbReference>
<dbReference type="InterPro" id="IPR050563">
    <property type="entry name" value="4-hydroxybenzoyl-CoA_TE"/>
</dbReference>
<keyword evidence="2" id="KW-0378">Hydrolase</keyword>
<dbReference type="CDD" id="cd00586">
    <property type="entry name" value="4HBT"/>
    <property type="match status" value="1"/>
</dbReference>
<evidence type="ECO:0000256" key="1">
    <source>
        <dbReference type="ARBA" id="ARBA00005953"/>
    </source>
</evidence>
<proteinExistence type="inferred from homology"/>
<dbReference type="Proteomes" id="UP000886124">
    <property type="component" value="Unassembled WGS sequence"/>
</dbReference>
<dbReference type="PIRSF" id="PIRSF003230">
    <property type="entry name" value="YbgC"/>
    <property type="match status" value="1"/>
</dbReference>